<reference evidence="4" key="1">
    <citation type="submission" date="2025-08" db="UniProtKB">
        <authorList>
            <consortium name="RefSeq"/>
        </authorList>
    </citation>
    <scope>IDENTIFICATION</scope>
</reference>
<dbReference type="SUPFAM" id="SSF56672">
    <property type="entry name" value="DNA/RNA polymerases"/>
    <property type="match status" value="1"/>
</dbReference>
<dbReference type="Pfam" id="PF00078">
    <property type="entry name" value="RVT_1"/>
    <property type="match status" value="1"/>
</dbReference>
<organism evidence="3 4">
    <name type="scientific">Galendromus occidentalis</name>
    <name type="common">western predatory mite</name>
    <dbReference type="NCBI Taxonomy" id="34638"/>
    <lineage>
        <taxon>Eukaryota</taxon>
        <taxon>Metazoa</taxon>
        <taxon>Ecdysozoa</taxon>
        <taxon>Arthropoda</taxon>
        <taxon>Chelicerata</taxon>
        <taxon>Arachnida</taxon>
        <taxon>Acari</taxon>
        <taxon>Parasitiformes</taxon>
        <taxon>Mesostigmata</taxon>
        <taxon>Gamasina</taxon>
        <taxon>Phytoseioidea</taxon>
        <taxon>Phytoseiidae</taxon>
        <taxon>Typhlodrominae</taxon>
        <taxon>Galendromus</taxon>
    </lineage>
</organism>
<dbReference type="InterPro" id="IPR043502">
    <property type="entry name" value="DNA/RNA_pol_sf"/>
</dbReference>
<feature type="domain" description="Reverse transcriptase" evidence="2">
    <location>
        <begin position="1"/>
        <end position="242"/>
    </location>
</feature>
<dbReference type="AlphaFoldDB" id="A0AAJ7L648"/>
<evidence type="ECO:0000256" key="1">
    <source>
        <dbReference type="SAM" id="MobiDB-lite"/>
    </source>
</evidence>
<accession>A0AAJ7L648</accession>
<dbReference type="PANTHER" id="PTHR48462">
    <property type="entry name" value="PROTEIN, PUTATIVE-RELATED"/>
    <property type="match status" value="1"/>
</dbReference>
<gene>
    <name evidence="4" type="primary">LOC108864944</name>
</gene>
<evidence type="ECO:0000259" key="2">
    <source>
        <dbReference type="PROSITE" id="PS50878"/>
    </source>
</evidence>
<proteinExistence type="predicted"/>
<dbReference type="Proteomes" id="UP000694867">
    <property type="component" value="Unplaced"/>
</dbReference>
<evidence type="ECO:0000313" key="3">
    <source>
        <dbReference type="Proteomes" id="UP000694867"/>
    </source>
</evidence>
<dbReference type="Gene3D" id="3.30.70.270">
    <property type="match status" value="1"/>
</dbReference>
<name>A0AAJ7L648_9ACAR</name>
<evidence type="ECO:0000313" key="4">
    <source>
        <dbReference type="RefSeq" id="XP_018496985.1"/>
    </source>
</evidence>
<dbReference type="PROSITE" id="PS50878">
    <property type="entry name" value="RT_POL"/>
    <property type="match status" value="1"/>
</dbReference>
<protein>
    <submittedName>
        <fullName evidence="4">Uncharacterized protein LOC108864944</fullName>
    </submittedName>
</protein>
<dbReference type="GeneID" id="108864944"/>
<keyword evidence="3" id="KW-1185">Reference proteome</keyword>
<dbReference type="RefSeq" id="XP_018496985.1">
    <property type="nucleotide sequence ID" value="XM_018641469.1"/>
</dbReference>
<sequence>MVYGTWLVAASKPTGGLRPIAVGSTLRRLTAKILLSRVRGGAAAYLRPRQLGFATAGGAEIAVHSTRTYLAENGSAMALKIDFKNAFNSHRRDTMLRAVHQKFPEIYPMVSQAYRQPTPISFGDTLIQSRTGIQQGDVFSSLIFSLVVHPTLESLRSEVVLGYLDDFTLLSKDPQVILEDVQRIRDSYGSHGLDIQPTKCEVFVQGFPSEVTARMHSRVLESLPGCRLITEQSKLELLGAPVFVAGVPPALQKKAEAYDLIFRRLAFVGSHVAAYILQRAAGVPRLNYLLRASPAFSVHEELARIDDQFAAAFEAILKTSLTGDALTQLSLPTSTGGMGIPMPTAVATLAFAASCHAALPEVRDILGDASKNIHLMDSAVEAFATRYGAAPPEEDRHRQSEWAGIANEHTLS</sequence>
<dbReference type="GO" id="GO:0071897">
    <property type="term" value="P:DNA biosynthetic process"/>
    <property type="evidence" value="ECO:0007669"/>
    <property type="project" value="UniProtKB-ARBA"/>
</dbReference>
<dbReference type="InterPro" id="IPR000477">
    <property type="entry name" value="RT_dom"/>
</dbReference>
<feature type="non-terminal residue" evidence="4">
    <location>
        <position position="412"/>
    </location>
</feature>
<dbReference type="KEGG" id="goe:108864944"/>
<feature type="region of interest" description="Disordered" evidence="1">
    <location>
        <begin position="390"/>
        <end position="412"/>
    </location>
</feature>
<dbReference type="InterPro" id="IPR043128">
    <property type="entry name" value="Rev_trsase/Diguanyl_cyclase"/>
</dbReference>
<dbReference type="PANTHER" id="PTHR48462:SF1">
    <property type="entry name" value="PROTEIN, PUTATIVE-RELATED"/>
    <property type="match status" value="1"/>
</dbReference>